<dbReference type="HAMAP" id="MF_01808">
    <property type="entry name" value="Recomb_XerC_XerD"/>
    <property type="match status" value="1"/>
</dbReference>
<dbReference type="Gene3D" id="1.10.443.10">
    <property type="entry name" value="Intergrase catalytic core"/>
    <property type="match status" value="1"/>
</dbReference>
<keyword evidence="4 9" id="KW-0159">Chromosome partition</keyword>
<dbReference type="GO" id="GO:0007059">
    <property type="term" value="P:chromosome segregation"/>
    <property type="evidence" value="ECO:0007669"/>
    <property type="project" value="UniProtKB-UniRule"/>
</dbReference>
<protein>
    <recommendedName>
        <fullName evidence="9">Tyrosine recombinase XerC</fullName>
    </recommendedName>
</protein>
<dbReference type="PROSITE" id="PS51900">
    <property type="entry name" value="CB"/>
    <property type="match status" value="1"/>
</dbReference>
<dbReference type="OrthoDB" id="9801717at2"/>
<feature type="active site" evidence="9">
    <location>
        <position position="265"/>
    </location>
</feature>
<comment type="subunit">
    <text evidence="9">Forms a cyclic heterotetrameric complex composed of two molecules of XerC and two molecules of XerD.</text>
</comment>
<proteinExistence type="inferred from homology"/>
<dbReference type="CDD" id="cd00798">
    <property type="entry name" value="INT_XerDC_C"/>
    <property type="match status" value="1"/>
</dbReference>
<dbReference type="Proteomes" id="UP000004947">
    <property type="component" value="Unassembled WGS sequence"/>
</dbReference>
<dbReference type="RefSeq" id="WP_007281118.1">
    <property type="nucleotide sequence ID" value="NZ_ABCK01000037.1"/>
</dbReference>
<dbReference type="Pfam" id="PF00589">
    <property type="entry name" value="Phage_integrase"/>
    <property type="match status" value="1"/>
</dbReference>
<keyword evidence="3 9" id="KW-0132">Cell division</keyword>
<dbReference type="InterPro" id="IPR002104">
    <property type="entry name" value="Integrase_catalytic"/>
</dbReference>
<dbReference type="GO" id="GO:0051301">
    <property type="term" value="P:cell division"/>
    <property type="evidence" value="ECO:0007669"/>
    <property type="project" value="UniProtKB-KW"/>
</dbReference>
<keyword evidence="2 9" id="KW-0963">Cytoplasm</keyword>
<dbReference type="InterPro" id="IPR023009">
    <property type="entry name" value="Tyrosine_recombinase_XerC/XerD"/>
</dbReference>
<dbReference type="InterPro" id="IPR013762">
    <property type="entry name" value="Integrase-like_cat_sf"/>
</dbReference>
<dbReference type="SUPFAM" id="SSF56349">
    <property type="entry name" value="DNA breaking-rejoining enzymes"/>
    <property type="match status" value="1"/>
</dbReference>
<evidence type="ECO:0000256" key="8">
    <source>
        <dbReference type="ARBA" id="ARBA00023306"/>
    </source>
</evidence>
<dbReference type="PROSITE" id="PS51898">
    <property type="entry name" value="TYR_RECOMBINASE"/>
    <property type="match status" value="1"/>
</dbReference>
<keyword evidence="13" id="KW-1185">Reference proteome</keyword>
<evidence type="ECO:0000256" key="1">
    <source>
        <dbReference type="ARBA" id="ARBA00004496"/>
    </source>
</evidence>
<feature type="active site" evidence="9">
    <location>
        <position position="288"/>
    </location>
</feature>
<evidence type="ECO:0000256" key="7">
    <source>
        <dbReference type="ARBA" id="ARBA00023172"/>
    </source>
</evidence>
<dbReference type="eggNOG" id="COG4974">
    <property type="taxonomic scope" value="Bacteria"/>
</dbReference>
<organism evidence="12 13">
    <name type="scientific">Lentisphaera araneosa HTCC2155</name>
    <dbReference type="NCBI Taxonomy" id="313628"/>
    <lineage>
        <taxon>Bacteria</taxon>
        <taxon>Pseudomonadati</taxon>
        <taxon>Lentisphaerota</taxon>
        <taxon>Lentisphaeria</taxon>
        <taxon>Lentisphaerales</taxon>
        <taxon>Lentisphaeraceae</taxon>
        <taxon>Lentisphaera</taxon>
    </lineage>
</organism>
<evidence type="ECO:0000256" key="6">
    <source>
        <dbReference type="ARBA" id="ARBA00023125"/>
    </source>
</evidence>
<dbReference type="AlphaFoldDB" id="A6DTG9"/>
<dbReference type="Pfam" id="PF02899">
    <property type="entry name" value="Phage_int_SAM_1"/>
    <property type="match status" value="1"/>
</dbReference>
<dbReference type="GO" id="GO:0003677">
    <property type="term" value="F:DNA binding"/>
    <property type="evidence" value="ECO:0007669"/>
    <property type="project" value="UniProtKB-UniRule"/>
</dbReference>
<dbReference type="InterPro" id="IPR050090">
    <property type="entry name" value="Tyrosine_recombinase_XerCD"/>
</dbReference>
<feature type="active site" evidence="9">
    <location>
        <position position="189"/>
    </location>
</feature>
<dbReference type="GO" id="GO:0006313">
    <property type="term" value="P:DNA transposition"/>
    <property type="evidence" value="ECO:0007669"/>
    <property type="project" value="UniProtKB-UniRule"/>
</dbReference>
<evidence type="ECO:0000256" key="4">
    <source>
        <dbReference type="ARBA" id="ARBA00022829"/>
    </source>
</evidence>
<comment type="caution">
    <text evidence="12">The sequence shown here is derived from an EMBL/GenBank/DDBJ whole genome shotgun (WGS) entry which is preliminary data.</text>
</comment>
<sequence length="318" mass="36368">MDLPFKDNALLAFFKYLKTEKNFSLHTQKAYFFDIVEFITQTWGDEAIEAQSLAWKQIDKNAAKGYIFSLQESKISKNTLLRKCSSLRSLYNFFQREELQSTNPFQDIKAAKKDKSLPLILSREDISTLLSSPAPYWAQKKGKNNDFMASRDAAILEIIYSGGLRIQEALDINFDQINLEESTLKIFGKGKKQRTAYLGNPAKQALEQYFACRKNAELNWTSANDPVFINLKDLKRLSARSIQRNLKAYLQSCQLPPDITPHKLRHSFATHLLDAGADLRSVQELLGHENLSTTQIYTHISTDRLLQAYDQAHPHAQS</sequence>
<dbReference type="Gene3D" id="1.10.150.130">
    <property type="match status" value="1"/>
</dbReference>
<gene>
    <name evidence="9" type="primary">xerC</name>
    <name evidence="12" type="ORF">LNTAR_10051</name>
</gene>
<dbReference type="GO" id="GO:0009037">
    <property type="term" value="F:tyrosine-based site-specific recombinase activity"/>
    <property type="evidence" value="ECO:0007669"/>
    <property type="project" value="UniProtKB-UniRule"/>
</dbReference>
<comment type="similarity">
    <text evidence="9">Belongs to the 'phage' integrase family. XerC subfamily.</text>
</comment>
<dbReference type="PANTHER" id="PTHR30349">
    <property type="entry name" value="PHAGE INTEGRASE-RELATED"/>
    <property type="match status" value="1"/>
</dbReference>
<feature type="domain" description="Tyr recombinase" evidence="10">
    <location>
        <begin position="116"/>
        <end position="310"/>
    </location>
</feature>
<evidence type="ECO:0000259" key="11">
    <source>
        <dbReference type="PROSITE" id="PS51900"/>
    </source>
</evidence>
<evidence type="ECO:0000313" key="12">
    <source>
        <dbReference type="EMBL" id="EDM25073.1"/>
    </source>
</evidence>
<dbReference type="InterPro" id="IPR010998">
    <property type="entry name" value="Integrase_recombinase_N"/>
</dbReference>
<dbReference type="InterPro" id="IPR044068">
    <property type="entry name" value="CB"/>
</dbReference>
<name>A6DTG9_9BACT</name>
<dbReference type="InterPro" id="IPR004107">
    <property type="entry name" value="Integrase_SAM-like_N"/>
</dbReference>
<dbReference type="SUPFAM" id="SSF47823">
    <property type="entry name" value="lambda integrase-like, N-terminal domain"/>
    <property type="match status" value="1"/>
</dbReference>
<keyword evidence="8 9" id="KW-0131">Cell cycle</keyword>
<evidence type="ECO:0000259" key="10">
    <source>
        <dbReference type="PROSITE" id="PS51898"/>
    </source>
</evidence>
<keyword evidence="6 9" id="KW-0238">DNA-binding</keyword>
<evidence type="ECO:0000256" key="2">
    <source>
        <dbReference type="ARBA" id="ARBA00022490"/>
    </source>
</evidence>
<dbReference type="PANTHER" id="PTHR30349:SF77">
    <property type="entry name" value="TYROSINE RECOMBINASE XERC"/>
    <property type="match status" value="1"/>
</dbReference>
<comment type="function">
    <text evidence="9">Site-specific tyrosine recombinase, which acts by catalyzing the cutting and rejoining of the recombining DNA molecules. The XerC-XerD complex is essential to convert dimers of the bacterial chromosome into monomers to permit their segregation at cell division. It also contributes to the segregational stability of plasmids.</text>
</comment>
<evidence type="ECO:0000313" key="13">
    <source>
        <dbReference type="Proteomes" id="UP000004947"/>
    </source>
</evidence>
<feature type="domain" description="Core-binding (CB)" evidence="11">
    <location>
        <begin position="4"/>
        <end position="95"/>
    </location>
</feature>
<evidence type="ECO:0000256" key="3">
    <source>
        <dbReference type="ARBA" id="ARBA00022618"/>
    </source>
</evidence>
<dbReference type="GO" id="GO:0005737">
    <property type="term" value="C:cytoplasm"/>
    <property type="evidence" value="ECO:0007669"/>
    <property type="project" value="UniProtKB-SubCell"/>
</dbReference>
<dbReference type="InterPro" id="IPR011010">
    <property type="entry name" value="DNA_brk_join_enz"/>
</dbReference>
<comment type="subcellular location">
    <subcellularLocation>
        <location evidence="1 9">Cytoplasm</location>
    </subcellularLocation>
</comment>
<evidence type="ECO:0000256" key="5">
    <source>
        <dbReference type="ARBA" id="ARBA00022908"/>
    </source>
</evidence>
<feature type="active site" evidence="9">
    <location>
        <position position="262"/>
    </location>
</feature>
<dbReference type="EMBL" id="ABCK01000037">
    <property type="protein sequence ID" value="EDM25073.1"/>
    <property type="molecule type" value="Genomic_DNA"/>
</dbReference>
<feature type="active site" evidence="9">
    <location>
        <position position="165"/>
    </location>
</feature>
<keyword evidence="7 9" id="KW-0233">DNA recombination</keyword>
<reference evidence="12 13" key="1">
    <citation type="journal article" date="2010" name="J. Bacteriol.">
        <title>Genome sequence of Lentisphaera araneosa HTCC2155T, the type species of the order Lentisphaerales in the phylum Lentisphaerae.</title>
        <authorList>
            <person name="Thrash J.C."/>
            <person name="Cho J.C."/>
            <person name="Vergin K.L."/>
            <person name="Morris R.M."/>
            <person name="Giovannoni S.J."/>
        </authorList>
    </citation>
    <scope>NUCLEOTIDE SEQUENCE [LARGE SCALE GENOMIC DNA]</scope>
    <source>
        <strain evidence="12 13">HTCC2155</strain>
    </source>
</reference>
<keyword evidence="5 9" id="KW-0229">DNA integration</keyword>
<evidence type="ECO:0000256" key="9">
    <source>
        <dbReference type="HAMAP-Rule" id="MF_01808"/>
    </source>
</evidence>
<dbReference type="STRING" id="313628.LNTAR_10051"/>
<accession>A6DTG9</accession>
<feature type="active site" description="O-(3'-phospho-DNA)-tyrosine intermediate" evidence="9">
    <location>
        <position position="297"/>
    </location>
</feature>